<proteinExistence type="inferred from homology"/>
<dbReference type="GO" id="GO:0015679">
    <property type="term" value="P:plasma membrane copper ion transport"/>
    <property type="evidence" value="ECO:0007669"/>
    <property type="project" value="TreeGrafter"/>
</dbReference>
<dbReference type="InterPro" id="IPR021647">
    <property type="entry name" value="CusF_Ec"/>
</dbReference>
<dbReference type="Gene3D" id="2.40.420.20">
    <property type="match status" value="1"/>
</dbReference>
<evidence type="ECO:0000259" key="4">
    <source>
        <dbReference type="Pfam" id="PF25954"/>
    </source>
</evidence>
<dbReference type="InterPro" id="IPR058791">
    <property type="entry name" value="3HB_CusB"/>
</dbReference>
<comment type="similarity">
    <text evidence="1">Belongs to the membrane fusion protein (MFP) (TC 8.A.1) family.</text>
</comment>
<dbReference type="GO" id="GO:0022857">
    <property type="term" value="F:transmembrane transporter activity"/>
    <property type="evidence" value="ECO:0007669"/>
    <property type="project" value="InterPro"/>
</dbReference>
<dbReference type="PANTHER" id="PTHR30097">
    <property type="entry name" value="CATION EFFLUX SYSTEM PROTEIN CUSB"/>
    <property type="match status" value="1"/>
</dbReference>
<dbReference type="InterPro" id="IPR042230">
    <property type="entry name" value="CusF_sf"/>
</dbReference>
<dbReference type="EMBL" id="UGHD01000002">
    <property type="protein sequence ID" value="STO57840.1"/>
    <property type="molecule type" value="Genomic_DNA"/>
</dbReference>
<dbReference type="PANTHER" id="PTHR30097:SF15">
    <property type="entry name" value="CATION EFFLUX SYSTEM PROTEIN CUSB"/>
    <property type="match status" value="1"/>
</dbReference>
<dbReference type="FunFam" id="2.40.30.170:FF:000010">
    <property type="entry name" value="Efflux RND transporter periplasmic adaptor subunit"/>
    <property type="match status" value="1"/>
</dbReference>
<feature type="domain" description="CusB-like beta-barrel" evidence="4">
    <location>
        <begin position="78"/>
        <end position="152"/>
    </location>
</feature>
<evidence type="ECO:0000259" key="3">
    <source>
        <dbReference type="Pfam" id="PF25869"/>
    </source>
</evidence>
<dbReference type="InterPro" id="IPR051909">
    <property type="entry name" value="MFP_Cation_Efflux"/>
</dbReference>
<protein>
    <submittedName>
        <fullName evidence="5">Cation efflux system protein CusB</fullName>
    </submittedName>
</protein>
<evidence type="ECO:0000256" key="1">
    <source>
        <dbReference type="ARBA" id="ARBA00009477"/>
    </source>
</evidence>
<dbReference type="Pfam" id="PF11604">
    <property type="entry name" value="CusF_Ec"/>
    <property type="match status" value="1"/>
</dbReference>
<dbReference type="NCBIfam" id="TIGR01730">
    <property type="entry name" value="RND_mfp"/>
    <property type="match status" value="1"/>
</dbReference>
<dbReference type="GO" id="GO:0030288">
    <property type="term" value="C:outer membrane-bounded periplasmic space"/>
    <property type="evidence" value="ECO:0007669"/>
    <property type="project" value="TreeGrafter"/>
</dbReference>
<dbReference type="GO" id="GO:0046914">
    <property type="term" value="F:transition metal ion binding"/>
    <property type="evidence" value="ECO:0007669"/>
    <property type="project" value="TreeGrafter"/>
</dbReference>
<evidence type="ECO:0000313" key="6">
    <source>
        <dbReference type="Proteomes" id="UP000254512"/>
    </source>
</evidence>
<dbReference type="Gene3D" id="2.40.50.320">
    <property type="entry name" value="Copper binding periplasmic protein CusF"/>
    <property type="match status" value="1"/>
</dbReference>
<name>A0A377HNK3_GRIHO</name>
<organism evidence="5 6">
    <name type="scientific">Grimontia hollisae</name>
    <name type="common">Vibrio hollisae</name>
    <dbReference type="NCBI Taxonomy" id="673"/>
    <lineage>
        <taxon>Bacteria</taxon>
        <taxon>Pseudomonadati</taxon>
        <taxon>Pseudomonadota</taxon>
        <taxon>Gammaproteobacteria</taxon>
        <taxon>Vibrionales</taxon>
        <taxon>Vibrionaceae</taxon>
        <taxon>Grimontia</taxon>
    </lineage>
</organism>
<gene>
    <name evidence="5" type="primary">cusB_2</name>
    <name evidence="5" type="ORF">NCTC11645_02236</name>
</gene>
<dbReference type="GO" id="GO:0060003">
    <property type="term" value="P:copper ion export"/>
    <property type="evidence" value="ECO:0007669"/>
    <property type="project" value="TreeGrafter"/>
</dbReference>
<dbReference type="Pfam" id="PF25954">
    <property type="entry name" value="Beta-barrel_RND_2"/>
    <property type="match status" value="1"/>
</dbReference>
<keyword evidence="2" id="KW-0813">Transport</keyword>
<dbReference type="InterPro" id="IPR058792">
    <property type="entry name" value="Beta-barrel_RND_2"/>
</dbReference>
<dbReference type="GO" id="GO:0016020">
    <property type="term" value="C:membrane"/>
    <property type="evidence" value="ECO:0007669"/>
    <property type="project" value="InterPro"/>
</dbReference>
<dbReference type="AlphaFoldDB" id="A0A377HNK3"/>
<dbReference type="InterPro" id="IPR006143">
    <property type="entry name" value="RND_pump_MFP"/>
</dbReference>
<dbReference type="Proteomes" id="UP000254512">
    <property type="component" value="Unassembled WGS sequence"/>
</dbReference>
<evidence type="ECO:0000313" key="5">
    <source>
        <dbReference type="EMBL" id="STO57840.1"/>
    </source>
</evidence>
<dbReference type="SUPFAM" id="SSF111369">
    <property type="entry name" value="HlyD-like secretion proteins"/>
    <property type="match status" value="1"/>
</dbReference>
<accession>A0A377HNK3</accession>
<sequence length="323" mass="35287">MNAYRTGRKGLVKGATERLLSLGVDHEQIQQITQRGKASQTIEIKAPADGVIASLNIREGGYLSPAQAVISAGPLDMVWVDAEVFERQAHWVKAGSKAVMTLDSIPGQTWEGEVDYVYPILDPKTRTLRVRLKFPNAEGDLKPNMFANISLQPVTENAVLTIPKSSVIRSGGMTRVVLAEGNGKYRSARIEVGREADDQIEVLLGLTEQDRVVTSAHFMLDSESSQSADLARISSSQETGLEPPPETQWAKGEITDVMADFGMITLAHQPVEAWRWDAGEMNFSVDGNVDLEGFAEGQTVRFQVEKNGAEYTLKALELDGGTQ</sequence>
<evidence type="ECO:0000256" key="2">
    <source>
        <dbReference type="ARBA" id="ARBA00022448"/>
    </source>
</evidence>
<feature type="domain" description="CusB-like three alpha-helical bundle" evidence="3">
    <location>
        <begin position="5"/>
        <end position="39"/>
    </location>
</feature>
<dbReference type="Gene3D" id="2.40.30.170">
    <property type="match status" value="1"/>
</dbReference>
<reference evidence="5 6" key="1">
    <citation type="submission" date="2018-06" db="EMBL/GenBank/DDBJ databases">
        <authorList>
            <consortium name="Pathogen Informatics"/>
            <person name="Doyle S."/>
        </authorList>
    </citation>
    <scope>NUCLEOTIDE SEQUENCE [LARGE SCALE GENOMIC DNA]</scope>
    <source>
        <strain evidence="5 6">NCTC11645</strain>
    </source>
</reference>
<dbReference type="Pfam" id="PF25869">
    <property type="entry name" value="3HB_CusB"/>
    <property type="match status" value="1"/>
</dbReference>